<feature type="non-terminal residue" evidence="1">
    <location>
        <position position="30"/>
    </location>
</feature>
<organism evidence="1 2">
    <name type="scientific">Trichinella spiralis</name>
    <name type="common">Trichina worm</name>
    <dbReference type="NCBI Taxonomy" id="6334"/>
    <lineage>
        <taxon>Eukaryota</taxon>
        <taxon>Metazoa</taxon>
        <taxon>Ecdysozoa</taxon>
        <taxon>Nematoda</taxon>
        <taxon>Enoplea</taxon>
        <taxon>Dorylaimia</taxon>
        <taxon>Trichinellida</taxon>
        <taxon>Trichinellidae</taxon>
        <taxon>Trichinella</taxon>
    </lineage>
</organism>
<gene>
    <name evidence="1" type="ORF">T01_6421</name>
</gene>
<name>A0A0V0YAP0_TRISP</name>
<sequence>LRLSVSAWPRMPLRSSSGHHTMYARSVCNG</sequence>
<proteinExistence type="predicted"/>
<accession>A0A0V0YAP0</accession>
<evidence type="ECO:0000313" key="1">
    <source>
        <dbReference type="EMBL" id="KRX97024.1"/>
    </source>
</evidence>
<feature type="non-terminal residue" evidence="1">
    <location>
        <position position="1"/>
    </location>
</feature>
<dbReference type="EMBL" id="JYDH01006776">
    <property type="protein sequence ID" value="KRX97024.1"/>
    <property type="molecule type" value="Genomic_DNA"/>
</dbReference>
<keyword evidence="2" id="KW-1185">Reference proteome</keyword>
<dbReference type="InParanoid" id="A0A0V0YAP0"/>
<comment type="caution">
    <text evidence="1">The sequence shown here is derived from an EMBL/GenBank/DDBJ whole genome shotgun (WGS) entry which is preliminary data.</text>
</comment>
<dbReference type="Proteomes" id="UP000054776">
    <property type="component" value="Unassembled WGS sequence"/>
</dbReference>
<protein>
    <submittedName>
        <fullName evidence="1">Uncharacterized protein</fullName>
    </submittedName>
</protein>
<reference evidence="1 2" key="1">
    <citation type="submission" date="2015-01" db="EMBL/GenBank/DDBJ databases">
        <title>Evolution of Trichinella species and genotypes.</title>
        <authorList>
            <person name="Korhonen P.K."/>
            <person name="Edoardo P."/>
            <person name="Giuseppe L.R."/>
            <person name="Gasser R.B."/>
        </authorList>
    </citation>
    <scope>NUCLEOTIDE SEQUENCE [LARGE SCALE GENOMIC DNA]</scope>
    <source>
        <strain evidence="1">ISS3</strain>
    </source>
</reference>
<dbReference type="AlphaFoldDB" id="A0A0V0YAP0"/>
<evidence type="ECO:0000313" key="2">
    <source>
        <dbReference type="Proteomes" id="UP000054776"/>
    </source>
</evidence>